<evidence type="ECO:0000313" key="2">
    <source>
        <dbReference type="Proteomes" id="UP000215914"/>
    </source>
</evidence>
<dbReference type="InParanoid" id="A0A251T919"/>
<reference evidence="2" key="1">
    <citation type="journal article" date="2017" name="Nature">
        <title>The sunflower genome provides insights into oil metabolism, flowering and Asterid evolution.</title>
        <authorList>
            <person name="Badouin H."/>
            <person name="Gouzy J."/>
            <person name="Grassa C.J."/>
            <person name="Murat F."/>
            <person name="Staton S.E."/>
            <person name="Cottret L."/>
            <person name="Lelandais-Briere C."/>
            <person name="Owens G.L."/>
            <person name="Carrere S."/>
            <person name="Mayjonade B."/>
            <person name="Legrand L."/>
            <person name="Gill N."/>
            <person name="Kane N.C."/>
            <person name="Bowers J.E."/>
            <person name="Hubner S."/>
            <person name="Bellec A."/>
            <person name="Berard A."/>
            <person name="Berges H."/>
            <person name="Blanchet N."/>
            <person name="Boniface M.C."/>
            <person name="Brunel D."/>
            <person name="Catrice O."/>
            <person name="Chaidir N."/>
            <person name="Claudel C."/>
            <person name="Donnadieu C."/>
            <person name="Faraut T."/>
            <person name="Fievet G."/>
            <person name="Helmstetter N."/>
            <person name="King M."/>
            <person name="Knapp S.J."/>
            <person name="Lai Z."/>
            <person name="Le Paslier M.C."/>
            <person name="Lippi Y."/>
            <person name="Lorenzon L."/>
            <person name="Mandel J.R."/>
            <person name="Marage G."/>
            <person name="Marchand G."/>
            <person name="Marquand E."/>
            <person name="Bret-Mestries E."/>
            <person name="Morien E."/>
            <person name="Nambeesan S."/>
            <person name="Nguyen T."/>
            <person name="Pegot-Espagnet P."/>
            <person name="Pouilly N."/>
            <person name="Raftis F."/>
            <person name="Sallet E."/>
            <person name="Schiex T."/>
            <person name="Thomas J."/>
            <person name="Vandecasteele C."/>
            <person name="Vares D."/>
            <person name="Vear F."/>
            <person name="Vautrin S."/>
            <person name="Crespi M."/>
            <person name="Mangin B."/>
            <person name="Burke J.M."/>
            <person name="Salse J."/>
            <person name="Munos S."/>
            <person name="Vincourt P."/>
            <person name="Rieseberg L.H."/>
            <person name="Langlade N.B."/>
        </authorList>
    </citation>
    <scope>NUCLEOTIDE SEQUENCE [LARGE SCALE GENOMIC DNA]</scope>
    <source>
        <strain evidence="2">cv. SF193</strain>
    </source>
</reference>
<proteinExistence type="predicted"/>
<name>A0A251T919_HELAN</name>
<keyword evidence="2" id="KW-1185">Reference proteome</keyword>
<dbReference type="EMBL" id="CM007900">
    <property type="protein sequence ID" value="OTG07647.1"/>
    <property type="molecule type" value="Genomic_DNA"/>
</dbReference>
<organism evidence="1 2">
    <name type="scientific">Helianthus annuus</name>
    <name type="common">Common sunflower</name>
    <dbReference type="NCBI Taxonomy" id="4232"/>
    <lineage>
        <taxon>Eukaryota</taxon>
        <taxon>Viridiplantae</taxon>
        <taxon>Streptophyta</taxon>
        <taxon>Embryophyta</taxon>
        <taxon>Tracheophyta</taxon>
        <taxon>Spermatophyta</taxon>
        <taxon>Magnoliopsida</taxon>
        <taxon>eudicotyledons</taxon>
        <taxon>Gunneridae</taxon>
        <taxon>Pentapetalae</taxon>
        <taxon>asterids</taxon>
        <taxon>campanulids</taxon>
        <taxon>Asterales</taxon>
        <taxon>Asteraceae</taxon>
        <taxon>Asteroideae</taxon>
        <taxon>Heliantheae alliance</taxon>
        <taxon>Heliantheae</taxon>
        <taxon>Helianthus</taxon>
    </lineage>
</organism>
<evidence type="ECO:0000313" key="1">
    <source>
        <dbReference type="EMBL" id="OTG07647.1"/>
    </source>
</evidence>
<dbReference type="Proteomes" id="UP000215914">
    <property type="component" value="Chromosome 11"/>
</dbReference>
<gene>
    <name evidence="1" type="ORF">HannXRQ_Chr11g0332771</name>
</gene>
<protein>
    <submittedName>
        <fullName evidence="1">Uncharacterized protein</fullName>
    </submittedName>
</protein>
<sequence length="117" mass="12777">MDMNCTDGMLHLCRCVRHVGRGGDATSVCCLRSPDRRLPLVLLALWCQSHLMSRQGAVQAASLSAVTVDVPASYSSDQEIREMRCQAASSAVVTVAVIQLLCIDRSVHWMWCQAASL</sequence>
<accession>A0A251T919</accession>
<dbReference type="AlphaFoldDB" id="A0A251T919"/>